<evidence type="ECO:0000256" key="1">
    <source>
        <dbReference type="SAM" id="MobiDB-lite"/>
    </source>
</evidence>
<accession>A0ABR4BCJ0</accession>
<feature type="compositionally biased region" description="Basic residues" evidence="1">
    <location>
        <begin position="12"/>
        <end position="25"/>
    </location>
</feature>
<proteinExistence type="predicted"/>
<dbReference type="EMBL" id="JBHFEH010000012">
    <property type="protein sequence ID" value="KAL2055142.1"/>
    <property type="molecule type" value="Genomic_DNA"/>
</dbReference>
<gene>
    <name evidence="2" type="ORF">ABVK25_004480</name>
</gene>
<comment type="caution">
    <text evidence="2">The sequence shown here is derived from an EMBL/GenBank/DDBJ whole genome shotgun (WGS) entry which is preliminary data.</text>
</comment>
<organism evidence="2 3">
    <name type="scientific">Lepraria finkii</name>
    <dbReference type="NCBI Taxonomy" id="1340010"/>
    <lineage>
        <taxon>Eukaryota</taxon>
        <taxon>Fungi</taxon>
        <taxon>Dikarya</taxon>
        <taxon>Ascomycota</taxon>
        <taxon>Pezizomycotina</taxon>
        <taxon>Lecanoromycetes</taxon>
        <taxon>OSLEUM clade</taxon>
        <taxon>Lecanoromycetidae</taxon>
        <taxon>Lecanorales</taxon>
        <taxon>Lecanorineae</taxon>
        <taxon>Stereocaulaceae</taxon>
        <taxon>Lepraria</taxon>
    </lineage>
</organism>
<feature type="region of interest" description="Disordered" evidence="1">
    <location>
        <begin position="1"/>
        <end position="39"/>
    </location>
</feature>
<protein>
    <submittedName>
        <fullName evidence="2">Uncharacterized protein</fullName>
    </submittedName>
</protein>
<reference evidence="2 3" key="1">
    <citation type="submission" date="2024-09" db="EMBL/GenBank/DDBJ databases">
        <title>Rethinking Asexuality: The Enigmatic Case of Functional Sexual Genes in Lepraria (Stereocaulaceae).</title>
        <authorList>
            <person name="Doellman M."/>
            <person name="Sun Y."/>
            <person name="Barcenas-Pena A."/>
            <person name="Lumbsch H.T."/>
            <person name="Grewe F."/>
        </authorList>
    </citation>
    <scope>NUCLEOTIDE SEQUENCE [LARGE SCALE GENOMIC DNA]</scope>
    <source>
        <strain evidence="2 3">Grewe 0041</strain>
    </source>
</reference>
<feature type="compositionally biased region" description="Polar residues" evidence="1">
    <location>
        <begin position="27"/>
        <end position="39"/>
    </location>
</feature>
<evidence type="ECO:0000313" key="3">
    <source>
        <dbReference type="Proteomes" id="UP001590951"/>
    </source>
</evidence>
<evidence type="ECO:0000313" key="2">
    <source>
        <dbReference type="EMBL" id="KAL2055142.1"/>
    </source>
</evidence>
<keyword evidence="3" id="KW-1185">Reference proteome</keyword>
<dbReference type="Proteomes" id="UP001590951">
    <property type="component" value="Unassembled WGS sequence"/>
</dbReference>
<name>A0ABR4BCJ0_9LECA</name>
<sequence>MGSGHYAEQKPQKHVPRHNIRRRRSGSPDSKLSPSPASWLQDYHSLTTKRFASESLEHNRPQNQDRMSLRGEDRSWYIFSRAVPIENDNFLSDKTLRASLRDIINLEKPDLWITDAWRFLDDKGMRQSNLGLIVSLVKEHQNTKYARSELHVTIGLQSCFRQELLEMVYQVVRHLSESLPAQQLAEFDQYEVNLAAPAWRSAFQALEFEMHSIAKCIALQEARKFKRCWQKPTMALRKIAQIFSISSLHQSTLASMDA</sequence>